<dbReference type="Pfam" id="PF14643">
    <property type="entry name" value="DUF4455"/>
    <property type="match status" value="1"/>
</dbReference>
<name>A0ABN8NLK1_9CNID</name>
<feature type="domain" description="DUF4455" evidence="2">
    <location>
        <begin position="129"/>
        <end position="590"/>
    </location>
</feature>
<keyword evidence="5" id="KW-1185">Reference proteome</keyword>
<comment type="caution">
    <text evidence="4">The sequence shown here is derived from an EMBL/GenBank/DDBJ whole genome shotgun (WGS) entry which is preliminary data.</text>
</comment>
<organism evidence="4 5">
    <name type="scientific">Porites lobata</name>
    <dbReference type="NCBI Taxonomy" id="104759"/>
    <lineage>
        <taxon>Eukaryota</taxon>
        <taxon>Metazoa</taxon>
        <taxon>Cnidaria</taxon>
        <taxon>Anthozoa</taxon>
        <taxon>Hexacorallia</taxon>
        <taxon>Scleractinia</taxon>
        <taxon>Fungiina</taxon>
        <taxon>Poritidae</taxon>
        <taxon>Porites</taxon>
    </lineage>
</organism>
<feature type="compositionally biased region" description="Basic and acidic residues" evidence="1">
    <location>
        <begin position="1036"/>
        <end position="1051"/>
    </location>
</feature>
<feature type="region of interest" description="Disordered" evidence="1">
    <location>
        <begin position="1110"/>
        <end position="1218"/>
    </location>
</feature>
<dbReference type="PANTHER" id="PTHR21444:SF14">
    <property type="entry name" value="COILED-COIL DOMAIN-CONTAINING PROTEIN 180"/>
    <property type="match status" value="1"/>
</dbReference>
<dbReference type="EMBL" id="CALNXK010000027">
    <property type="protein sequence ID" value="CAH3114172.1"/>
    <property type="molecule type" value="Genomic_DNA"/>
</dbReference>
<sequence length="1566" mass="180789">MAQTEVTPRRLLPDDEVYRQVFDAEVSLVEALEKEKLPPKPKEPFLPLVREARATTGHGILTKRQKRWMHGRPNESSIENPVHLKYAALDSIEKNSTPESYFEALEVRGLPDTPKSTQKRTNIIERLQSSRKERHESYLEDMYQEFGVINAELEPRILESCENLKELLLENDKEIEQLLQTIECDDDLLLHNLSDLEALWESVAEHSVHRQSWINELDVTLDQVEIDRGDLICETLKGFNKILERVAHLMPPDVHRLLEREAQRVNSTILMNRRAYADLISNLLSADVERERQSYIAWQVRVEDWRQLKCREAIEKFNEFMNSSSVKDPPELKRKMELFTAEQSAVNKKRMELLESLRNMRPPNSTKSAVYQWNSALIDLNRQLEGVHARYKDIIQAEYDRVIEQCMDEINNVKEEFRTGGILDAVRTEEVMNESFLPLVGEKQTKFEHEVDKMERALENLTSFHEMLIKSLFKFVQGAAHMWDLHEIGLARQERKLQEELEKNRRDHDGLNQVREANLDIIMDKMRQDSSEQALADSLQNALAALGEIKQLYSDFHGQQIQTSCSYPELVQEELTKYDGEVCKYFQVDRRRSLSTLDPKPKKKDKKEKRDHDKSKKKASTAVKTPPSIDDVLTTSNGTTFYILVEPGEHGLLPETPDGIKSMKTCMTFLTDTQEEEDDEGVLPCYIESIILREDLFLELRRHLRMQFLEHLEEWKIQALDRANSVVSAKVEELNSELDLRLHLHEPRAARAEQDVHNVRAAELVMHRERVERHCKGVTTSLNEFKARFQQMVEEHDKETDIFKLSVQELEATFTSATKTHELLVIQDQVSGRVEQYMDVIRTSLRKFRHDLDDMLSTLRNSNARFRKTFKVFSDGGNFSTDEVDEYRKKLERMANKIDTSEGSFMAELEGMETRRLEAATDYAGKLEDRFKNHLFDLTFMEKVTRWLTNTQVKVKSEVAFSNSQAKKLALYLSTFERHIDAVEKPNLDKEQVTARQVQSSLIPILQTFHERSLYLNCLLNPATPSLAILHAGLKKNEEKKDEGKKEDKAPKGALNTIMEEEDENPYSSDTSGQLSPGTHTPSLKLAQVQNPDSNLLWTCYFPTPETFHQFLQDPPATPPTERKSSPKSKKSKKRLSQKVLIESSEVGDALDPQSEEGDKPKSSPSLSRVAKAAEDDGRPKTVPAELKGTLKDQDKQGGRQRSAGNRKSSASRRDTMGPRYDKKYLVFGEKMEEDRHFMARIRNILREGLEGLLATSEMYYRQKGQRTPTRPQAIHDNFDLCAEALVQRLTSYKTQSEEYHNSCIQELRSQLQKFSVMLVHLPPLVVQIIITDQLGELEKDRKTLENDYQLRVQELEKRKNHHQSQLRPSLGHPHNRTEMDTLCASEERRRQEALDGAKQHAEALAKLEAQVASSFIEKLAQTCETMLLQFDAVLSLDDVEVGKVEPKPKSTKRLLREKMTGSEDDKDKLAPFPSGGTVWEGLPTNELVLEESVDKKIRTPTVKTVKTTQGHLAVIHSRNKAYDDYKEKFEARLKAIREAMNAQIQNEERWTRSWKRSISKIKELY</sequence>
<feature type="region of interest" description="Disordered" evidence="1">
    <location>
        <begin position="1036"/>
        <end position="1085"/>
    </location>
</feature>
<feature type="compositionally biased region" description="Polar residues" evidence="1">
    <location>
        <begin position="1066"/>
        <end position="1085"/>
    </location>
</feature>
<dbReference type="Proteomes" id="UP001159405">
    <property type="component" value="Unassembled WGS sequence"/>
</dbReference>
<evidence type="ECO:0000313" key="5">
    <source>
        <dbReference type="Proteomes" id="UP001159405"/>
    </source>
</evidence>
<dbReference type="InterPro" id="IPR028089">
    <property type="entry name" value="DUF4455"/>
</dbReference>
<evidence type="ECO:0000313" key="4">
    <source>
        <dbReference type="EMBL" id="CAH3114172.1"/>
    </source>
</evidence>
<accession>A0ABN8NLK1</accession>
<evidence type="ECO:0000259" key="3">
    <source>
        <dbReference type="Pfam" id="PF14644"/>
    </source>
</evidence>
<evidence type="ECO:0000256" key="1">
    <source>
        <dbReference type="SAM" id="MobiDB-lite"/>
    </source>
</evidence>
<dbReference type="Pfam" id="PF14644">
    <property type="entry name" value="DUF4456"/>
    <property type="match status" value="1"/>
</dbReference>
<feature type="region of interest" description="Disordered" evidence="1">
    <location>
        <begin position="594"/>
        <end position="630"/>
    </location>
</feature>
<feature type="compositionally biased region" description="Basic and acidic residues" evidence="1">
    <location>
        <begin position="1189"/>
        <end position="1198"/>
    </location>
</feature>
<gene>
    <name evidence="4" type="ORF">PLOB_00022987</name>
</gene>
<feature type="region of interest" description="Disordered" evidence="1">
    <location>
        <begin position="1358"/>
        <end position="1378"/>
    </location>
</feature>
<feature type="compositionally biased region" description="Basic residues" evidence="1">
    <location>
        <begin position="1126"/>
        <end position="1137"/>
    </location>
</feature>
<reference evidence="4 5" key="1">
    <citation type="submission" date="2022-05" db="EMBL/GenBank/DDBJ databases">
        <authorList>
            <consortium name="Genoscope - CEA"/>
            <person name="William W."/>
        </authorList>
    </citation>
    <scope>NUCLEOTIDE SEQUENCE [LARGE SCALE GENOMIC DNA]</scope>
</reference>
<protein>
    <submittedName>
        <fullName evidence="4">Uncharacterized protein</fullName>
    </submittedName>
</protein>
<dbReference type="InterPro" id="IPR027914">
    <property type="entry name" value="DUF4456"/>
</dbReference>
<evidence type="ECO:0000259" key="2">
    <source>
        <dbReference type="Pfam" id="PF14643"/>
    </source>
</evidence>
<dbReference type="PANTHER" id="PTHR21444">
    <property type="entry name" value="COILED-COIL DOMAIN-CONTAINING PROTEIN 180"/>
    <property type="match status" value="1"/>
</dbReference>
<proteinExistence type="predicted"/>
<feature type="domain" description="DUF4456" evidence="3">
    <location>
        <begin position="1254"/>
        <end position="1457"/>
    </location>
</feature>